<proteinExistence type="predicted"/>
<protein>
    <submittedName>
        <fullName evidence="2">Uncharacterized protein</fullName>
    </submittedName>
</protein>
<evidence type="ECO:0000256" key="1">
    <source>
        <dbReference type="SAM" id="MobiDB-lite"/>
    </source>
</evidence>
<keyword evidence="3" id="KW-1185">Reference proteome</keyword>
<organism evidence="2 3">
    <name type="scientific">Cirrhinus mrigala</name>
    <name type="common">Mrigala</name>
    <dbReference type="NCBI Taxonomy" id="683832"/>
    <lineage>
        <taxon>Eukaryota</taxon>
        <taxon>Metazoa</taxon>
        <taxon>Chordata</taxon>
        <taxon>Craniata</taxon>
        <taxon>Vertebrata</taxon>
        <taxon>Euteleostomi</taxon>
        <taxon>Actinopterygii</taxon>
        <taxon>Neopterygii</taxon>
        <taxon>Teleostei</taxon>
        <taxon>Ostariophysi</taxon>
        <taxon>Cypriniformes</taxon>
        <taxon>Cyprinidae</taxon>
        <taxon>Labeoninae</taxon>
        <taxon>Labeonini</taxon>
        <taxon>Cirrhinus</taxon>
    </lineage>
</organism>
<feature type="non-terminal residue" evidence="2">
    <location>
        <position position="1"/>
    </location>
</feature>
<feature type="region of interest" description="Disordered" evidence="1">
    <location>
        <begin position="1"/>
        <end position="65"/>
    </location>
</feature>
<dbReference type="AlphaFoldDB" id="A0ABD0PJJ2"/>
<reference evidence="2 3" key="1">
    <citation type="submission" date="2024-05" db="EMBL/GenBank/DDBJ databases">
        <title>Genome sequencing and assembly of Indian major carp, Cirrhinus mrigala (Hamilton, 1822).</title>
        <authorList>
            <person name="Mohindra V."/>
            <person name="Chowdhury L.M."/>
            <person name="Lal K."/>
            <person name="Jena J.K."/>
        </authorList>
    </citation>
    <scope>NUCLEOTIDE SEQUENCE [LARGE SCALE GENOMIC DNA]</scope>
    <source>
        <strain evidence="2">CM1030</strain>
        <tissue evidence="2">Blood</tissue>
    </source>
</reference>
<feature type="non-terminal residue" evidence="2">
    <location>
        <position position="372"/>
    </location>
</feature>
<evidence type="ECO:0000313" key="2">
    <source>
        <dbReference type="EMBL" id="KAL0173846.1"/>
    </source>
</evidence>
<gene>
    <name evidence="2" type="ORF">M9458_029814</name>
</gene>
<evidence type="ECO:0000313" key="3">
    <source>
        <dbReference type="Proteomes" id="UP001529510"/>
    </source>
</evidence>
<accession>A0ABD0PJJ2</accession>
<dbReference type="Proteomes" id="UP001529510">
    <property type="component" value="Unassembled WGS sequence"/>
</dbReference>
<sequence>HHRTELEGRDPPVSGECPAPIQKQPAGRSAPRAQPTHTPATEPSPRGATAQKITTEPEPSLSDQVQEATWPAMVDVPVGREGAEDSTAHSTAAEGEQCLDLGHFDIELDLIDFTENIYVERDLIDFYGNVFEDMPSLPPSYELSACLPGFPTHSLSVTSSYCLCCLSSTTVPTICAVGFPRVCQSPSASWLEVPPPGLHLGPLTQRLHPGSQLPRLHSRPSAVGRSLIPSALPWLVVVPPSPQDSTPAAPHRSVPPALLGSSLPPSSSTSVLCRYSSAPWAPPWPYGSSVSPRIIGSRAPPPSVGPLELSALPPPWLLPTIIAAAWVSPGSSCSESLLSPPWLLPPSDPPWTLFVVLLPGVRPLPEPPPTLT</sequence>
<name>A0ABD0PJJ2_CIRMR</name>
<comment type="caution">
    <text evidence="2">The sequence shown here is derived from an EMBL/GenBank/DDBJ whole genome shotgun (WGS) entry which is preliminary data.</text>
</comment>
<feature type="compositionally biased region" description="Basic and acidic residues" evidence="1">
    <location>
        <begin position="1"/>
        <end position="10"/>
    </location>
</feature>
<dbReference type="EMBL" id="JAMKFB020000015">
    <property type="protein sequence ID" value="KAL0173846.1"/>
    <property type="molecule type" value="Genomic_DNA"/>
</dbReference>